<feature type="compositionally biased region" description="Polar residues" evidence="1">
    <location>
        <begin position="13"/>
        <end position="24"/>
    </location>
</feature>
<gene>
    <name evidence="2" type="ORF">CGI_10027603</name>
</gene>
<dbReference type="InParanoid" id="K1QUE7"/>
<dbReference type="EMBL" id="JH816283">
    <property type="protein sequence ID" value="EKC34894.1"/>
    <property type="molecule type" value="Genomic_DNA"/>
</dbReference>
<reference evidence="2" key="1">
    <citation type="journal article" date="2012" name="Nature">
        <title>The oyster genome reveals stress adaptation and complexity of shell formation.</title>
        <authorList>
            <person name="Zhang G."/>
            <person name="Fang X."/>
            <person name="Guo X."/>
            <person name="Li L."/>
            <person name="Luo R."/>
            <person name="Xu F."/>
            <person name="Yang P."/>
            <person name="Zhang L."/>
            <person name="Wang X."/>
            <person name="Qi H."/>
            <person name="Xiong Z."/>
            <person name="Que H."/>
            <person name="Xie Y."/>
            <person name="Holland P.W."/>
            <person name="Paps J."/>
            <person name="Zhu Y."/>
            <person name="Wu F."/>
            <person name="Chen Y."/>
            <person name="Wang J."/>
            <person name="Peng C."/>
            <person name="Meng J."/>
            <person name="Yang L."/>
            <person name="Liu J."/>
            <person name="Wen B."/>
            <person name="Zhang N."/>
            <person name="Huang Z."/>
            <person name="Zhu Q."/>
            <person name="Feng Y."/>
            <person name="Mount A."/>
            <person name="Hedgecock D."/>
            <person name="Xu Z."/>
            <person name="Liu Y."/>
            <person name="Domazet-Loso T."/>
            <person name="Du Y."/>
            <person name="Sun X."/>
            <person name="Zhang S."/>
            <person name="Liu B."/>
            <person name="Cheng P."/>
            <person name="Jiang X."/>
            <person name="Li J."/>
            <person name="Fan D."/>
            <person name="Wang W."/>
            <person name="Fu W."/>
            <person name="Wang T."/>
            <person name="Wang B."/>
            <person name="Zhang J."/>
            <person name="Peng Z."/>
            <person name="Li Y."/>
            <person name="Li N."/>
            <person name="Wang J."/>
            <person name="Chen M."/>
            <person name="He Y."/>
            <person name="Tan F."/>
            <person name="Song X."/>
            <person name="Zheng Q."/>
            <person name="Huang R."/>
            <person name="Yang H."/>
            <person name="Du X."/>
            <person name="Chen L."/>
            <person name="Yang M."/>
            <person name="Gaffney P.M."/>
            <person name="Wang S."/>
            <person name="Luo L."/>
            <person name="She Z."/>
            <person name="Ming Y."/>
            <person name="Huang W."/>
            <person name="Zhang S."/>
            <person name="Huang B."/>
            <person name="Zhang Y."/>
            <person name="Qu T."/>
            <person name="Ni P."/>
            <person name="Miao G."/>
            <person name="Wang J."/>
            <person name="Wang Q."/>
            <person name="Steinberg C.E."/>
            <person name="Wang H."/>
            <person name="Li N."/>
            <person name="Qian L."/>
            <person name="Zhang G."/>
            <person name="Li Y."/>
            <person name="Yang H."/>
            <person name="Liu X."/>
            <person name="Wang J."/>
            <person name="Yin Y."/>
            <person name="Wang J."/>
        </authorList>
    </citation>
    <scope>NUCLEOTIDE SEQUENCE [LARGE SCALE GENOMIC DNA]</scope>
    <source>
        <strain evidence="2">05x7-T-G4-1.051#20</strain>
    </source>
</reference>
<dbReference type="HOGENOM" id="CLU_861227_0_0_1"/>
<proteinExistence type="predicted"/>
<protein>
    <submittedName>
        <fullName evidence="2">Uncharacterized protein</fullName>
    </submittedName>
</protein>
<evidence type="ECO:0000256" key="1">
    <source>
        <dbReference type="SAM" id="MobiDB-lite"/>
    </source>
</evidence>
<accession>K1QUE7</accession>
<feature type="region of interest" description="Disordered" evidence="1">
    <location>
        <begin position="1"/>
        <end position="34"/>
    </location>
</feature>
<evidence type="ECO:0000313" key="2">
    <source>
        <dbReference type="EMBL" id="EKC34894.1"/>
    </source>
</evidence>
<organism evidence="2">
    <name type="scientific">Magallana gigas</name>
    <name type="common">Pacific oyster</name>
    <name type="synonym">Crassostrea gigas</name>
    <dbReference type="NCBI Taxonomy" id="29159"/>
    <lineage>
        <taxon>Eukaryota</taxon>
        <taxon>Metazoa</taxon>
        <taxon>Spiralia</taxon>
        <taxon>Lophotrochozoa</taxon>
        <taxon>Mollusca</taxon>
        <taxon>Bivalvia</taxon>
        <taxon>Autobranchia</taxon>
        <taxon>Pteriomorphia</taxon>
        <taxon>Ostreida</taxon>
        <taxon>Ostreoidea</taxon>
        <taxon>Ostreidae</taxon>
        <taxon>Magallana</taxon>
    </lineage>
</organism>
<name>K1QUE7_MAGGI</name>
<sequence length="323" mass="35405">MIVNQKPHPVATNLPNGPKQSQSEPGRRDSKVSEPVLLTSTTTTIAPIIIAGTGRTCRKYCFRYRTLSRFTSQEKEEYDALCDRMCQLGRCMTTVCSAECGCPRKLRDNLCEDTMLLLQTLLCLTVFQGILSQYCDITSANKCWSPMTATLGDLIPGPTSSSIPPAVKVYSVCSGLNKVFTCMENKMAACSPDDRLLYDTATSSAMFLCTKGKQGYIDHAKCLFNKSSHQAMNTCTSDAITLIKTLIFSVSDLADLKVMSKELCGLASTVRSCLFDTAQENCGRPAASYLQQYMDATIEPFSKFLSCPPPKLGRPIKAFEPSS</sequence>
<dbReference type="AlphaFoldDB" id="K1QUE7"/>